<keyword evidence="2" id="KW-1185">Reference proteome</keyword>
<proteinExistence type="predicted"/>
<evidence type="ECO:0000313" key="1">
    <source>
        <dbReference type="EMBL" id="GCE44827.1"/>
    </source>
</evidence>
<dbReference type="EMBL" id="BHYM01000110">
    <property type="protein sequence ID" value="GCE44827.1"/>
    <property type="molecule type" value="Genomic_DNA"/>
</dbReference>
<reference evidence="1 2" key="1">
    <citation type="submission" date="2018-11" db="EMBL/GenBank/DDBJ databases">
        <title>Microbial catabolism of amino acid.</title>
        <authorList>
            <person name="Hibi M."/>
            <person name="Ogawa J."/>
        </authorList>
    </citation>
    <scope>NUCLEOTIDE SEQUENCE [LARGE SCALE GENOMIC DNA]</scope>
    <source>
        <strain evidence="1 2">C31-06</strain>
    </source>
</reference>
<dbReference type="AlphaFoldDB" id="A0A402CMG5"/>
<protein>
    <submittedName>
        <fullName evidence="1">Uncharacterized protein</fullName>
    </submittedName>
</protein>
<evidence type="ECO:0000313" key="2">
    <source>
        <dbReference type="Proteomes" id="UP000287519"/>
    </source>
</evidence>
<comment type="caution">
    <text evidence="1">The sequence shown here is derived from an EMBL/GenBank/DDBJ whole genome shotgun (WGS) entry which is preliminary data.</text>
</comment>
<sequence length="227" mass="25477">MTHSSHEHEALIRRNPAIVGATARVDEVEDLNLGREVAIDFQRGRDDELFDCIVRACERHREVDLVGHRWAVVLVRVAGSCSAEIQDPSGVAGGCIVFAHEYSSVKFCELADMGEICSCGTPYCRSSATIASERCEGGGGVPQEHLHFHYLPLSEREPLQRPHRNRTCRAMPGEGRIGDDVNRVSLSRGEELIDHQVFRVDRRRRIRQPGHHFHDEIAALVDTAPWK</sequence>
<dbReference type="Proteomes" id="UP000287519">
    <property type="component" value="Unassembled WGS sequence"/>
</dbReference>
<organism evidence="1 2">
    <name type="scientific">Rhodococcus wratislaviensis</name>
    <name type="common">Tsukamurella wratislaviensis</name>
    <dbReference type="NCBI Taxonomy" id="44752"/>
    <lineage>
        <taxon>Bacteria</taxon>
        <taxon>Bacillati</taxon>
        <taxon>Actinomycetota</taxon>
        <taxon>Actinomycetes</taxon>
        <taxon>Mycobacteriales</taxon>
        <taxon>Nocardiaceae</taxon>
        <taxon>Rhodococcus</taxon>
    </lineage>
</organism>
<gene>
    <name evidence="1" type="ORF">Rhow_000453</name>
</gene>
<name>A0A402CMG5_RHOWR</name>
<accession>A0A402CMG5</accession>